<reference evidence="1 2" key="1">
    <citation type="submission" date="2017-12" db="EMBL/GenBank/DDBJ databases">
        <title>Comparative genomics of Botrytis spp.</title>
        <authorList>
            <person name="Valero-Jimenez C.A."/>
            <person name="Tapia P."/>
            <person name="Veloso J."/>
            <person name="Silva-Moreno E."/>
            <person name="Staats M."/>
            <person name="Valdes J.H."/>
            <person name="Van Kan J.A.L."/>
        </authorList>
    </citation>
    <scope>NUCLEOTIDE SEQUENCE [LARGE SCALE GENOMIC DNA]</scope>
    <source>
        <strain evidence="1 2">MUCL2120</strain>
    </source>
</reference>
<evidence type="ECO:0000313" key="1">
    <source>
        <dbReference type="EMBL" id="TGO49080.1"/>
    </source>
</evidence>
<name>A0A4Z1HQT2_9HELO</name>
<dbReference type="EMBL" id="PQXJ01000444">
    <property type="protein sequence ID" value="TGO49080.1"/>
    <property type="molecule type" value="Genomic_DNA"/>
</dbReference>
<keyword evidence="2" id="KW-1185">Reference proteome</keyword>
<dbReference type="AlphaFoldDB" id="A0A4Z1HQT2"/>
<accession>A0A4Z1HQT2</accession>
<proteinExistence type="predicted"/>
<protein>
    <submittedName>
        <fullName evidence="1">Uncharacterized protein</fullName>
    </submittedName>
</protein>
<gene>
    <name evidence="1" type="ORF">BOTNAR_0444g00020</name>
</gene>
<comment type="caution">
    <text evidence="1">The sequence shown here is derived from an EMBL/GenBank/DDBJ whole genome shotgun (WGS) entry which is preliminary data.</text>
</comment>
<dbReference type="Proteomes" id="UP000297452">
    <property type="component" value="Unassembled WGS sequence"/>
</dbReference>
<sequence>MHQIERDYGLHAKQAALKCIVKTNPRALGGETISRWAPDSWALLVQVAISLSIVYVFNKKIAAGAMAAEGGWNEGCGQNEKSRELHVEVVG</sequence>
<organism evidence="1 2">
    <name type="scientific">Botryotinia narcissicola</name>
    <dbReference type="NCBI Taxonomy" id="278944"/>
    <lineage>
        <taxon>Eukaryota</taxon>
        <taxon>Fungi</taxon>
        <taxon>Dikarya</taxon>
        <taxon>Ascomycota</taxon>
        <taxon>Pezizomycotina</taxon>
        <taxon>Leotiomycetes</taxon>
        <taxon>Helotiales</taxon>
        <taxon>Sclerotiniaceae</taxon>
        <taxon>Botryotinia</taxon>
    </lineage>
</organism>
<evidence type="ECO:0000313" key="2">
    <source>
        <dbReference type="Proteomes" id="UP000297452"/>
    </source>
</evidence>